<comment type="caution">
    <text evidence="2">The sequence shown here is derived from an EMBL/GenBank/DDBJ whole genome shotgun (WGS) entry which is preliminary data.</text>
</comment>
<evidence type="ECO:0000313" key="2">
    <source>
        <dbReference type="EMBL" id="PJI92532.1"/>
    </source>
</evidence>
<dbReference type="CDD" id="cd00143">
    <property type="entry name" value="PP2Cc"/>
    <property type="match status" value="1"/>
</dbReference>
<protein>
    <submittedName>
        <fullName evidence="2">Serine/threonine protein phosphatase PrpC</fullName>
    </submittedName>
</protein>
<dbReference type="SUPFAM" id="SSF81606">
    <property type="entry name" value="PP2C-like"/>
    <property type="match status" value="1"/>
</dbReference>
<proteinExistence type="predicted"/>
<dbReference type="EMBL" id="PGTY01000001">
    <property type="protein sequence ID" value="PJI92532.1"/>
    <property type="molecule type" value="Genomic_DNA"/>
</dbReference>
<dbReference type="InterPro" id="IPR036457">
    <property type="entry name" value="PPM-type-like_dom_sf"/>
</dbReference>
<dbReference type="InterPro" id="IPR001932">
    <property type="entry name" value="PPM-type_phosphatase-like_dom"/>
</dbReference>
<reference evidence="2 3" key="1">
    <citation type="submission" date="2017-11" db="EMBL/GenBank/DDBJ databases">
        <title>Genomic Encyclopedia of Archaeal and Bacterial Type Strains, Phase II (KMG-II): From Individual Species to Whole Genera.</title>
        <authorList>
            <person name="Goeker M."/>
        </authorList>
    </citation>
    <scope>NUCLEOTIDE SEQUENCE [LARGE SCALE GENOMIC DNA]</scope>
    <source>
        <strain evidence="2 3">DSM 29128</strain>
    </source>
</reference>
<evidence type="ECO:0000313" key="3">
    <source>
        <dbReference type="Proteomes" id="UP000228531"/>
    </source>
</evidence>
<dbReference type="PROSITE" id="PS51746">
    <property type="entry name" value="PPM_2"/>
    <property type="match status" value="1"/>
</dbReference>
<evidence type="ECO:0000259" key="1">
    <source>
        <dbReference type="PROSITE" id="PS51746"/>
    </source>
</evidence>
<keyword evidence="3" id="KW-1185">Reference proteome</keyword>
<dbReference type="Proteomes" id="UP000228531">
    <property type="component" value="Unassembled WGS sequence"/>
</dbReference>
<gene>
    <name evidence="2" type="ORF">BC777_1385</name>
</gene>
<organism evidence="2 3">
    <name type="scientific">Yoonia maricola</name>
    <dbReference type="NCBI Taxonomy" id="420999"/>
    <lineage>
        <taxon>Bacteria</taxon>
        <taxon>Pseudomonadati</taxon>
        <taxon>Pseudomonadota</taxon>
        <taxon>Alphaproteobacteria</taxon>
        <taxon>Rhodobacterales</taxon>
        <taxon>Paracoccaceae</taxon>
        <taxon>Yoonia</taxon>
    </lineage>
</organism>
<dbReference type="AlphaFoldDB" id="A0A2M8WNM2"/>
<feature type="domain" description="PPM-type phosphatase" evidence="1">
    <location>
        <begin position="23"/>
        <end position="275"/>
    </location>
</feature>
<sequence length="369" mass="39815">MHAVSPFGVLIKFKVDVLRQAVRFDVATAAIKGGRDYQEDSLVASFPQGQETGFTIVADGMGGHLSGDVASAIVMSEVFSQIKRKEMLLNTKYTDISAFLYNAAMVANTGVTQHIAERPDSYGMGATLLACIIRDDDLYWVSVGDSPLFLFRDGALRQLNQDHSLAPQIDMMVKVGAMDPEVGRNHPDRNTLTSAIAGADVAKIDCPETPMSVLECDIVIAASDGLQFLSNDMITAILQQTQNASSSEITEALLSAIADLDDPDQDNTAFTVIKLGARRNVALPTPVDAAPVLVELPTDSEFNLSTDAELPAARVEEQIAEAVNTPEPIDIPTKRIIRLVTSQALSFDQPALKDEQDVPTVKKVQSQNK</sequence>
<dbReference type="SMART" id="SM00331">
    <property type="entry name" value="PP2C_SIG"/>
    <property type="match status" value="1"/>
</dbReference>
<name>A0A2M8WNM2_9RHOB</name>
<dbReference type="Pfam" id="PF13672">
    <property type="entry name" value="PP2C_2"/>
    <property type="match status" value="1"/>
</dbReference>
<dbReference type="Gene3D" id="3.60.40.10">
    <property type="entry name" value="PPM-type phosphatase domain"/>
    <property type="match status" value="1"/>
</dbReference>
<accession>A0A2M8WNM2</accession>
<dbReference type="SMART" id="SM00332">
    <property type="entry name" value="PP2Cc"/>
    <property type="match status" value="1"/>
</dbReference>